<dbReference type="PANTHER" id="PTHR47938:SF35">
    <property type="entry name" value="PENTATRICOPEPTIDE REPEAT-CONTAINING PROTEIN 4, MITOCHONDRIAL-RELATED"/>
    <property type="match status" value="1"/>
</dbReference>
<evidence type="ECO:0000256" key="1">
    <source>
        <dbReference type="ARBA" id="ARBA00022737"/>
    </source>
</evidence>
<dbReference type="Proteomes" id="UP000291116">
    <property type="component" value="Unassembled WGS sequence"/>
</dbReference>
<evidence type="ECO:0000256" key="2">
    <source>
        <dbReference type="SAM" id="MobiDB-lite"/>
    </source>
</evidence>
<dbReference type="OrthoDB" id="10265925at2759"/>
<sequence>MAMICTSGHLSRSSMIRCLWHKHRTNRTQKKRLFRRIATNWDTEQVYCFSTHPSSYQYIHGRVGQPKSSEFTSPHRKFSAQTSSTYRDGNTLPNATVIENGAPQPIVSSEESEGDDLVLESYLDSFAETIEKDVDNAITEIDSQELSVKDAGTKTRLSTPSGDNIEPKIDDNIPVRAKSTLRMRWERVMGKEDAQYRNRGRKGPNQRKFRLSIEELWGEALRRNGYFIKPKPAAAEPVSIEKEIAGDEGSVIDQEKDSFQDVNRELSPVFRLPVNEQMCPAELEASLSTNRYETNDDLRTYGEKFEVTPFGFNDPIDGDNGKHDRVENHRKSILRSISLLIAMKPKDWSQFDSDIPIDFETRMEKNEPSSDMDKDVHAQHELLHDETSVDQNQNKMSNVRNFLHHLMEHKYGLTTPMANVLLAHLVVSTDMKNKEIGDMCLQVLEEMKLMAESGQRECGPDSTTYRILILAFGRRLQAMGEAIKIVQDITENPPTDTTPELVNDALRVCQAKAELSVAKSLMNTVLRNRSASINARSCILYTEMLKTQKLDQEAIHFFDRIHEAGILTKNGEEVYLESLCRWPRRSRRGDVLDLSSFWAEILCILEHKTLSVDKPDIKVWITFLEGLYNSAKNDGSLWKMVGSAMRMVLDCYPGSFVGAKLMTIGLDASSSVEDTELASMILRRVAAQPGTGSAVQGRGTIVPFRAVRRALKMCVQTSDTASARSIRESLEQIGDPYPSGAKFELHSLVLLCHAKANETEHAKRDLDAMIENGSSPSEELYSAVLHSMAVTNRFNDMEELFQSMQTESGKGTKPGVLSYDAILLARIRARSWNGAIDLCEQMKAEGLVPSAHTVQGLLLAKNQTGGSPAVASTLESLLQSGGQFDETAFRLACRMLLGGAADGNLEELRQNIRGFGEESPATLREPALNLARSIRSAEIEDDRRPNTTTGQASEHETKRKQKEAWQKATSHLLEFVNKRRKTEEITSGSRNEI</sequence>
<feature type="compositionally biased region" description="Basic and acidic residues" evidence="2">
    <location>
        <begin position="953"/>
        <end position="965"/>
    </location>
</feature>
<dbReference type="EMBL" id="CAACVS010000169">
    <property type="protein sequence ID" value="VEU38440.1"/>
    <property type="molecule type" value="Genomic_DNA"/>
</dbReference>
<accession>A0A448Z8W5</accession>
<keyword evidence="5" id="KW-1185">Reference proteome</keyword>
<organism evidence="4 5">
    <name type="scientific">Pseudo-nitzschia multistriata</name>
    <dbReference type="NCBI Taxonomy" id="183589"/>
    <lineage>
        <taxon>Eukaryota</taxon>
        <taxon>Sar</taxon>
        <taxon>Stramenopiles</taxon>
        <taxon>Ochrophyta</taxon>
        <taxon>Bacillariophyta</taxon>
        <taxon>Bacillariophyceae</taxon>
        <taxon>Bacillariophycidae</taxon>
        <taxon>Bacillariales</taxon>
        <taxon>Bacillariaceae</taxon>
        <taxon>Pseudo-nitzschia</taxon>
    </lineage>
</organism>
<keyword evidence="1" id="KW-0677">Repeat</keyword>
<dbReference type="GO" id="GO:0003729">
    <property type="term" value="F:mRNA binding"/>
    <property type="evidence" value="ECO:0007669"/>
    <property type="project" value="TreeGrafter"/>
</dbReference>
<proteinExistence type="predicted"/>
<dbReference type="InterPro" id="IPR033443">
    <property type="entry name" value="PROP1-like_PPR_dom"/>
</dbReference>
<reference evidence="4 5" key="1">
    <citation type="submission" date="2019-01" db="EMBL/GenBank/DDBJ databases">
        <authorList>
            <person name="Ferrante I. M."/>
        </authorList>
    </citation>
    <scope>NUCLEOTIDE SEQUENCE [LARGE SCALE GENOMIC DNA]</scope>
    <source>
        <strain evidence="4 5">B856</strain>
    </source>
</reference>
<dbReference type="InterPro" id="IPR011990">
    <property type="entry name" value="TPR-like_helical_dom_sf"/>
</dbReference>
<dbReference type="PANTHER" id="PTHR47938">
    <property type="entry name" value="RESPIRATORY COMPLEX I CHAPERONE (CIA84), PUTATIVE (AFU_ORTHOLOGUE AFUA_2G06020)-RELATED"/>
    <property type="match status" value="1"/>
</dbReference>
<feature type="compositionally biased region" description="Polar residues" evidence="2">
    <location>
        <begin position="79"/>
        <end position="89"/>
    </location>
</feature>
<dbReference type="AlphaFoldDB" id="A0A448Z8W5"/>
<feature type="domain" description="PROP1-like PPR" evidence="3">
    <location>
        <begin position="706"/>
        <end position="885"/>
    </location>
</feature>
<feature type="region of interest" description="Disordered" evidence="2">
    <location>
        <begin position="936"/>
        <end position="966"/>
    </location>
</feature>
<feature type="region of interest" description="Disordered" evidence="2">
    <location>
        <begin position="151"/>
        <end position="170"/>
    </location>
</feature>
<evidence type="ECO:0000313" key="4">
    <source>
        <dbReference type="EMBL" id="VEU38440.1"/>
    </source>
</evidence>
<gene>
    <name evidence="4" type="ORF">PSNMU_V1.4_AUG-EV-PASAV3_0052600</name>
</gene>
<evidence type="ECO:0000313" key="5">
    <source>
        <dbReference type="Proteomes" id="UP000291116"/>
    </source>
</evidence>
<name>A0A448Z8W5_9STRA</name>
<dbReference type="Gene3D" id="1.25.40.10">
    <property type="entry name" value="Tetratricopeptide repeat domain"/>
    <property type="match status" value="2"/>
</dbReference>
<evidence type="ECO:0000259" key="3">
    <source>
        <dbReference type="Pfam" id="PF17177"/>
    </source>
</evidence>
<protein>
    <recommendedName>
        <fullName evidence="3">PROP1-like PPR domain-containing protein</fullName>
    </recommendedName>
</protein>
<feature type="region of interest" description="Disordered" evidence="2">
    <location>
        <begin position="67"/>
        <end position="89"/>
    </location>
</feature>
<dbReference type="Pfam" id="PF17177">
    <property type="entry name" value="PPR_long"/>
    <property type="match status" value="1"/>
</dbReference>
<feature type="compositionally biased region" description="Basic and acidic residues" evidence="2">
    <location>
        <begin position="936"/>
        <end position="945"/>
    </location>
</feature>